<evidence type="ECO:0000256" key="1">
    <source>
        <dbReference type="SAM" id="Phobius"/>
    </source>
</evidence>
<gene>
    <name evidence="2" type="ORF">K444DRAFT_668363</name>
</gene>
<organism evidence="2 3">
    <name type="scientific">Hyaloscypha bicolor E</name>
    <dbReference type="NCBI Taxonomy" id="1095630"/>
    <lineage>
        <taxon>Eukaryota</taxon>
        <taxon>Fungi</taxon>
        <taxon>Dikarya</taxon>
        <taxon>Ascomycota</taxon>
        <taxon>Pezizomycotina</taxon>
        <taxon>Leotiomycetes</taxon>
        <taxon>Helotiales</taxon>
        <taxon>Hyaloscyphaceae</taxon>
        <taxon>Hyaloscypha</taxon>
        <taxon>Hyaloscypha bicolor</taxon>
    </lineage>
</organism>
<keyword evidence="1" id="KW-0472">Membrane</keyword>
<keyword evidence="1" id="KW-0812">Transmembrane</keyword>
<sequence length="795" mass="86247">MVTITVGYIAGFIAAAIFVTRIWAPLVMTFILSGVLKDRNSAATWSVAARSLERTHWPDILRSDSVKTHGARKTVVLLTALITAMTMLIAVAGIVTPLGIYQTLALSENVQTPFKYLLDTSPFGVGTPPRSNFSFNRICATGDLLTSMPIPCPFSDTIAITSTDGNWINASYPYGYDISIPKTTLDIYSSGAGNDTTISNYFDIQWRQYMITSDPKKILNNGSLYLVEAFRGMQSLGLNNAIEPVEGLIVDTVNGGIGFRNHTVPPGFQLGVTWEEDLLFIEPETVCVDTNTTLDYTIAVGINATIPIIDLVLTDRGGFVNINKTFPVANLTNPQENQDLWTRAYKAAWMTNAYTMVWYNVTNPHNSATGQSAFAYRDTFLGKEFPIVESSTQGLYTSFGMDATFNQHLNIESDGPGNSSNPAAGGLPNPFKISNTNFTDIGMLCAGAGDGDYANITNIYVHCALMRGIPQRKDDGSGIVFEPGSRWSQPLYTCASSVKATVKTVSFLFNGTHELSNLKVSKVQPKNYSDPSSLPLWGVENTNNEYILGGLSMIWGLVSPKYENHPNVSTVRQESLYLTGYFSDIGNTGFTSVPGWENLPASDFYHLAMESAYTVNSNAGSALDYTGQNNMAVWARWQKLSNSTATAALIPNLIFTDYAAAAVVGTKGVLGPGNAAAQNLVPLTVTPTISVIRYHWAFAIPAFLVIAALIFFTAVAAIVMLCRRHNIGRLRMHLNQLAPGRIFTAFLSPEPGAMSLSAEAWNRAMGKLVIDVSDEHSLGAGKSDMPEKPTAVTGY</sequence>
<keyword evidence="3" id="KW-1185">Reference proteome</keyword>
<feature type="transmembrane region" description="Helical" evidence="1">
    <location>
        <begin position="696"/>
        <end position="722"/>
    </location>
</feature>
<dbReference type="InParanoid" id="A0A2J6SPI9"/>
<dbReference type="AlphaFoldDB" id="A0A2J6SPI9"/>
<dbReference type="EMBL" id="KZ613895">
    <property type="protein sequence ID" value="PMD52669.1"/>
    <property type="molecule type" value="Genomic_DNA"/>
</dbReference>
<evidence type="ECO:0000313" key="3">
    <source>
        <dbReference type="Proteomes" id="UP000235371"/>
    </source>
</evidence>
<proteinExistence type="predicted"/>
<accession>A0A2J6SPI9</accession>
<name>A0A2J6SPI9_9HELO</name>
<reference evidence="2 3" key="1">
    <citation type="submission" date="2016-04" db="EMBL/GenBank/DDBJ databases">
        <title>A degradative enzymes factory behind the ericoid mycorrhizal symbiosis.</title>
        <authorList>
            <consortium name="DOE Joint Genome Institute"/>
            <person name="Martino E."/>
            <person name="Morin E."/>
            <person name="Grelet G."/>
            <person name="Kuo A."/>
            <person name="Kohler A."/>
            <person name="Daghino S."/>
            <person name="Barry K."/>
            <person name="Choi C."/>
            <person name="Cichocki N."/>
            <person name="Clum A."/>
            <person name="Copeland A."/>
            <person name="Hainaut M."/>
            <person name="Haridas S."/>
            <person name="Labutti K."/>
            <person name="Lindquist E."/>
            <person name="Lipzen A."/>
            <person name="Khouja H.-R."/>
            <person name="Murat C."/>
            <person name="Ohm R."/>
            <person name="Olson A."/>
            <person name="Spatafora J."/>
            <person name="Veneault-Fourrey C."/>
            <person name="Henrissat B."/>
            <person name="Grigoriev I."/>
            <person name="Martin F."/>
            <person name="Perotto S."/>
        </authorList>
    </citation>
    <scope>NUCLEOTIDE SEQUENCE [LARGE SCALE GENOMIC DNA]</scope>
    <source>
        <strain evidence="2 3">E</strain>
    </source>
</reference>
<dbReference type="RefSeq" id="XP_024729573.1">
    <property type="nucleotide sequence ID" value="XM_024887399.1"/>
</dbReference>
<feature type="transmembrane region" description="Helical" evidence="1">
    <location>
        <begin position="6"/>
        <end position="32"/>
    </location>
</feature>
<keyword evidence="1" id="KW-1133">Transmembrane helix</keyword>
<evidence type="ECO:0000313" key="2">
    <source>
        <dbReference type="EMBL" id="PMD52669.1"/>
    </source>
</evidence>
<feature type="transmembrane region" description="Helical" evidence="1">
    <location>
        <begin position="75"/>
        <end position="101"/>
    </location>
</feature>
<protein>
    <submittedName>
        <fullName evidence="2">Uncharacterized protein</fullName>
    </submittedName>
</protein>
<dbReference type="Proteomes" id="UP000235371">
    <property type="component" value="Unassembled WGS sequence"/>
</dbReference>
<dbReference type="STRING" id="1095630.A0A2J6SPI9"/>
<dbReference type="GeneID" id="36595475"/>
<dbReference type="OrthoDB" id="3034003at2759"/>